<gene>
    <name evidence="3" type="ORF">A8C56_02955</name>
</gene>
<dbReference type="RefSeq" id="WP_067751849.1">
    <property type="nucleotide sequence ID" value="NZ_CP015772.1"/>
</dbReference>
<protein>
    <submittedName>
        <fullName evidence="3">Uncharacterized protein</fullName>
    </submittedName>
</protein>
<sequence length="833" mass="90458">MQQAGINIVAKWSDEEVQAGIAKLKKTLDNLGLSNLSVDSSGAVRSINTAKSAIQQLKEAVKNAKDNLQSFLAGGGSVSSATGKQLADTYNQLNEQLQKINRTTKGTQDAYARLAQLANEATRWAQQLGARYGETSEQFLNASKRADNLTQKLKDIDAATGRNFRNVGNYASAWNPVQNSINQITREMPAFVNSMQTGFMAISNNIAPLADALTDLKNKNKELAAQGKPTQTALSAVGGALFSWNTLLLAGVTALTAYGPKLVDFITGHKKATEAEKQAEKELESLAKTYADSLVKLTALYGITQNHNTSLSDKKKAVQAVNQEYGQYLTNLGKEKATLDNITQAYNQVIDQMLRQAVVKGLQDQISKQVEETAKQLIKLELQEKKRQQAEEAGKNAAQKRAAAEKTYNEQKIQQGADVTRIVRDGVLAQIASNNVMNAQIQTQSSFEARQQAIKQALMDSLKPALQLVDKYDDLGIKLDKIKPDKISDAKKANDDFRDSLDALKAQIENGLISPLDATKEKVRILNDYYKKLTGDLKQNPESPFVKKIAEQLRDAQNAVMAFNAEARRMDPELGKRASESLYQSLAKMRDLTAKENPMLQLETSIQFNPAKALIDAKVPEQLQAFTKSINDQFNITKDSLQDMIAKTNSLSKDISDAYKNLGVSAIEGLGESIGAAIGKKGGFKDILNDLLHMMGQWIADYGKKLVEMGTLLVTAGSLLSEFGGGVLVKKGVKDMIAGGLLIVGGNVLKSVNIGGSSRAFANGGIVYGPTQALVGEYPGASSNPEVIAPLNKLTDIMGGVGGNDYTFTLKKAVTGEEMDLMITRHKIKTTRR</sequence>
<dbReference type="STRING" id="1176587.A8C56_02955"/>
<evidence type="ECO:0000256" key="1">
    <source>
        <dbReference type="SAM" id="Coils"/>
    </source>
</evidence>
<feature type="coiled-coil region" evidence="1">
    <location>
        <begin position="47"/>
        <end position="110"/>
    </location>
</feature>
<dbReference type="KEGG" id="nia:A8C56_02955"/>
<dbReference type="Gene3D" id="1.10.287.950">
    <property type="entry name" value="Methyl-accepting chemotaxis protein"/>
    <property type="match status" value="1"/>
</dbReference>
<evidence type="ECO:0000256" key="2">
    <source>
        <dbReference type="SAM" id="MobiDB-lite"/>
    </source>
</evidence>
<keyword evidence="4" id="KW-1185">Reference proteome</keyword>
<keyword evidence="1" id="KW-0175">Coiled coil</keyword>
<evidence type="ECO:0000313" key="3">
    <source>
        <dbReference type="EMBL" id="ANH80080.1"/>
    </source>
</evidence>
<dbReference type="AlphaFoldDB" id="A0A1A9I020"/>
<dbReference type="EMBL" id="CP015772">
    <property type="protein sequence ID" value="ANH80080.1"/>
    <property type="molecule type" value="Genomic_DNA"/>
</dbReference>
<name>A0A1A9I020_9BACT</name>
<reference evidence="3 4" key="1">
    <citation type="submission" date="2016-05" db="EMBL/GenBank/DDBJ databases">
        <title>Niabella ginsenosidivorans BS26 whole genome sequencing.</title>
        <authorList>
            <person name="Im W.T."/>
            <person name="Siddiqi M.Z."/>
        </authorList>
    </citation>
    <scope>NUCLEOTIDE SEQUENCE [LARGE SCALE GENOMIC DNA]</scope>
    <source>
        <strain evidence="3 4">BS26</strain>
    </source>
</reference>
<organism evidence="3 4">
    <name type="scientific">Niabella ginsenosidivorans</name>
    <dbReference type="NCBI Taxonomy" id="1176587"/>
    <lineage>
        <taxon>Bacteria</taxon>
        <taxon>Pseudomonadati</taxon>
        <taxon>Bacteroidota</taxon>
        <taxon>Chitinophagia</taxon>
        <taxon>Chitinophagales</taxon>
        <taxon>Chitinophagaceae</taxon>
        <taxon>Niabella</taxon>
    </lineage>
</organism>
<dbReference type="OrthoDB" id="1414895at2"/>
<proteinExistence type="predicted"/>
<accession>A0A1A9I020</accession>
<evidence type="ECO:0000313" key="4">
    <source>
        <dbReference type="Proteomes" id="UP000077667"/>
    </source>
</evidence>
<dbReference type="Proteomes" id="UP000077667">
    <property type="component" value="Chromosome"/>
</dbReference>
<feature type="region of interest" description="Disordered" evidence="2">
    <location>
        <begin position="391"/>
        <end position="410"/>
    </location>
</feature>